<keyword evidence="4 7" id="KW-0812">Transmembrane</keyword>
<feature type="transmembrane region" description="Helical" evidence="7">
    <location>
        <begin position="301"/>
        <end position="322"/>
    </location>
</feature>
<feature type="transmembrane region" description="Helical" evidence="7">
    <location>
        <begin position="46"/>
        <end position="64"/>
    </location>
</feature>
<feature type="transmembrane region" description="Helical" evidence="7">
    <location>
        <begin position="469"/>
        <end position="489"/>
    </location>
</feature>
<dbReference type="SUPFAM" id="SSF103473">
    <property type="entry name" value="MFS general substrate transporter"/>
    <property type="match status" value="1"/>
</dbReference>
<feature type="transmembrane region" description="Helical" evidence="7">
    <location>
        <begin position="76"/>
        <end position="98"/>
    </location>
</feature>
<dbReference type="InterPro" id="IPR020846">
    <property type="entry name" value="MFS_dom"/>
</dbReference>
<keyword evidence="10" id="KW-1185">Reference proteome</keyword>
<evidence type="ECO:0000256" key="2">
    <source>
        <dbReference type="ARBA" id="ARBA00022448"/>
    </source>
</evidence>
<dbReference type="InterPro" id="IPR004638">
    <property type="entry name" value="EmrB-like"/>
</dbReference>
<feature type="domain" description="Major facilitator superfamily (MFS) profile" evidence="8">
    <location>
        <begin position="11"/>
        <end position="483"/>
    </location>
</feature>
<dbReference type="PRINTS" id="PR01036">
    <property type="entry name" value="TCRTETB"/>
</dbReference>
<dbReference type="Gene3D" id="1.20.1720.10">
    <property type="entry name" value="Multidrug resistance protein D"/>
    <property type="match status" value="1"/>
</dbReference>
<reference evidence="9 10" key="1">
    <citation type="submission" date="2018-09" db="EMBL/GenBank/DDBJ databases">
        <title>Paenibacillus aracenensis nov. sp. isolated from a cave in southern Spain.</title>
        <authorList>
            <person name="Jurado V."/>
            <person name="Gutierrez-Patricio S."/>
            <person name="Gonzalez-Pimentel J.L."/>
            <person name="Miller A.Z."/>
            <person name="Laiz L."/>
            <person name="Saiz-Jimenez C."/>
        </authorList>
    </citation>
    <scope>NUCLEOTIDE SEQUENCE [LARGE SCALE GENOMIC DNA]</scope>
    <source>
        <strain evidence="9 10">DSM 22867</strain>
    </source>
</reference>
<evidence type="ECO:0000256" key="7">
    <source>
        <dbReference type="SAM" id="Phobius"/>
    </source>
</evidence>
<dbReference type="OrthoDB" id="9816041at2"/>
<dbReference type="NCBIfam" id="TIGR00711">
    <property type="entry name" value="efflux_EmrB"/>
    <property type="match status" value="1"/>
</dbReference>
<feature type="transmembrane region" description="Helical" evidence="7">
    <location>
        <begin position="355"/>
        <end position="375"/>
    </location>
</feature>
<keyword evidence="3" id="KW-1003">Cell membrane</keyword>
<dbReference type="PROSITE" id="PS50850">
    <property type="entry name" value="MFS"/>
    <property type="match status" value="1"/>
</dbReference>
<dbReference type="CDD" id="cd17502">
    <property type="entry name" value="MFS_Azr1_MDR_like"/>
    <property type="match status" value="1"/>
</dbReference>
<evidence type="ECO:0000256" key="3">
    <source>
        <dbReference type="ARBA" id="ARBA00022475"/>
    </source>
</evidence>
<feature type="transmembrane region" description="Helical" evidence="7">
    <location>
        <begin position="220"/>
        <end position="245"/>
    </location>
</feature>
<comment type="subcellular location">
    <subcellularLocation>
        <location evidence="1">Cell membrane</location>
        <topology evidence="1">Multi-pass membrane protein</topology>
    </subcellularLocation>
</comment>
<keyword evidence="5 7" id="KW-1133">Transmembrane helix</keyword>
<dbReference type="InterPro" id="IPR036259">
    <property type="entry name" value="MFS_trans_sf"/>
</dbReference>
<evidence type="ECO:0000256" key="6">
    <source>
        <dbReference type="ARBA" id="ARBA00023136"/>
    </source>
</evidence>
<accession>A0A3A1UXQ9</accession>
<dbReference type="EMBL" id="QXQA01000007">
    <property type="protein sequence ID" value="RIX52486.1"/>
    <property type="molecule type" value="Genomic_DNA"/>
</dbReference>
<dbReference type="Gene3D" id="1.20.1250.20">
    <property type="entry name" value="MFS general substrate transporter like domains"/>
    <property type="match status" value="1"/>
</dbReference>
<keyword evidence="6 7" id="KW-0472">Membrane</keyword>
<dbReference type="Proteomes" id="UP000266482">
    <property type="component" value="Unassembled WGS sequence"/>
</dbReference>
<evidence type="ECO:0000256" key="4">
    <source>
        <dbReference type="ARBA" id="ARBA00022692"/>
    </source>
</evidence>
<feature type="transmembrane region" description="Helical" evidence="7">
    <location>
        <begin position="329"/>
        <end position="349"/>
    </location>
</feature>
<proteinExistence type="predicted"/>
<gene>
    <name evidence="9" type="ORF">D3P08_13520</name>
</gene>
<dbReference type="Pfam" id="PF07690">
    <property type="entry name" value="MFS_1"/>
    <property type="match status" value="1"/>
</dbReference>
<name>A0A3A1UXQ9_9BACL</name>
<feature type="transmembrane region" description="Helical" evidence="7">
    <location>
        <begin position="135"/>
        <end position="156"/>
    </location>
</feature>
<evidence type="ECO:0000313" key="10">
    <source>
        <dbReference type="Proteomes" id="UP000266482"/>
    </source>
</evidence>
<dbReference type="GO" id="GO:0022857">
    <property type="term" value="F:transmembrane transporter activity"/>
    <property type="evidence" value="ECO:0007669"/>
    <property type="project" value="InterPro"/>
</dbReference>
<evidence type="ECO:0000259" key="8">
    <source>
        <dbReference type="PROSITE" id="PS50850"/>
    </source>
</evidence>
<keyword evidence="2" id="KW-0813">Transport</keyword>
<feature type="transmembrane region" description="Helical" evidence="7">
    <location>
        <begin position="396"/>
        <end position="413"/>
    </location>
</feature>
<dbReference type="GO" id="GO:0005886">
    <property type="term" value="C:plasma membrane"/>
    <property type="evidence" value="ECO:0007669"/>
    <property type="project" value="UniProtKB-SubCell"/>
</dbReference>
<dbReference type="InterPro" id="IPR011701">
    <property type="entry name" value="MFS"/>
</dbReference>
<comment type="caution">
    <text evidence="9">The sequence shown here is derived from an EMBL/GenBank/DDBJ whole genome shotgun (WGS) entry which is preliminary data.</text>
</comment>
<dbReference type="FunFam" id="1.20.1720.10:FF:000004">
    <property type="entry name" value="EmrB/QacA family drug resistance transporter"/>
    <property type="match status" value="1"/>
</dbReference>
<evidence type="ECO:0000256" key="5">
    <source>
        <dbReference type="ARBA" id="ARBA00022989"/>
    </source>
</evidence>
<dbReference type="PANTHER" id="PTHR23501:SF170">
    <property type="entry name" value="MULTIDRUG RESISTANCE PROTEIN 3"/>
    <property type="match status" value="1"/>
</dbReference>
<feature type="transmembrane region" description="Helical" evidence="7">
    <location>
        <begin position="195"/>
        <end position="214"/>
    </location>
</feature>
<dbReference type="RefSeq" id="WP_119600211.1">
    <property type="nucleotide sequence ID" value="NZ_QXQA01000007.1"/>
</dbReference>
<feature type="transmembrane region" description="Helical" evidence="7">
    <location>
        <begin position="162"/>
        <end position="183"/>
    </location>
</feature>
<evidence type="ECO:0000313" key="9">
    <source>
        <dbReference type="EMBL" id="RIX52486.1"/>
    </source>
</evidence>
<sequence length="509" mass="54282">MAAKTNKTAWIVAGLLLSILMSSMDNTILATSMGTIVGELGGMDQFVWVMSAYMIAEMAGMPIFGKLSDMYGRKRFFVFGIVTFMIGSALCGTADSIMELSIYRAIQGIGGGALIPISFTIMFDAVSPENRGKLMGLFGAVFGLSSIFGPLLGAYITDYISWQWVFYVNIPLGLLALLLIFVNYKEARPREKLRIDWLGAVTLVGAVVCLMFALEFGGKLYAWSSPVILGLFTGFVLLAAAFVIAERRASEPIISFGMFRDRLFASSNLVAILSGAAYITASVYIPIFMQGVLGGTATNSGLVLLPMMLGTVVSATSSGFLMNRFSYRSILVTTLSLLVIGIGLLTTIQPETPRLVITLYMILVGLGIGSSFSILTNAAIHSLPATRRGSANATLNFLRSLGMTLGITIFGILQSHGMTNNLSDSFAANGIAAPDGLDVKDPYMLMTPETRMLIPDNALSLVTSGLADSIASIFAWGIIPAVLALAAAWRMSGAKHDPKAELEAHTAAH</sequence>
<protein>
    <submittedName>
        <fullName evidence="9">DHA2 family efflux MFS transporter permease subunit</fullName>
    </submittedName>
</protein>
<organism evidence="9 10">
    <name type="scientific">Paenibacillus nanensis</name>
    <dbReference type="NCBI Taxonomy" id="393251"/>
    <lineage>
        <taxon>Bacteria</taxon>
        <taxon>Bacillati</taxon>
        <taxon>Bacillota</taxon>
        <taxon>Bacilli</taxon>
        <taxon>Bacillales</taxon>
        <taxon>Paenibacillaceae</taxon>
        <taxon>Paenibacillus</taxon>
    </lineage>
</organism>
<dbReference type="AlphaFoldDB" id="A0A3A1UXQ9"/>
<feature type="transmembrane region" description="Helical" evidence="7">
    <location>
        <begin position="104"/>
        <end position="123"/>
    </location>
</feature>
<feature type="transmembrane region" description="Helical" evidence="7">
    <location>
        <begin position="266"/>
        <end position="289"/>
    </location>
</feature>
<evidence type="ECO:0000256" key="1">
    <source>
        <dbReference type="ARBA" id="ARBA00004651"/>
    </source>
</evidence>
<dbReference type="PANTHER" id="PTHR23501">
    <property type="entry name" value="MAJOR FACILITATOR SUPERFAMILY"/>
    <property type="match status" value="1"/>
</dbReference>